<evidence type="ECO:0000313" key="1">
    <source>
        <dbReference type="EMBL" id="MPL90957.1"/>
    </source>
</evidence>
<comment type="caution">
    <text evidence="1">The sequence shown here is derived from an EMBL/GenBank/DDBJ whole genome shotgun (WGS) entry which is preliminary data.</text>
</comment>
<name>A0A644VI94_9ZZZZ</name>
<organism evidence="1">
    <name type="scientific">bioreactor metagenome</name>
    <dbReference type="NCBI Taxonomy" id="1076179"/>
    <lineage>
        <taxon>unclassified sequences</taxon>
        <taxon>metagenomes</taxon>
        <taxon>ecological metagenomes</taxon>
    </lineage>
</organism>
<evidence type="ECO:0008006" key="2">
    <source>
        <dbReference type="Google" id="ProtNLM"/>
    </source>
</evidence>
<reference evidence="1" key="1">
    <citation type="submission" date="2019-08" db="EMBL/GenBank/DDBJ databases">
        <authorList>
            <person name="Kucharzyk K."/>
            <person name="Murdoch R.W."/>
            <person name="Higgins S."/>
            <person name="Loffler F."/>
        </authorList>
    </citation>
    <scope>NUCLEOTIDE SEQUENCE</scope>
</reference>
<accession>A0A644VI94</accession>
<dbReference type="AlphaFoldDB" id="A0A644VI94"/>
<sequence length="132" mass="14572">MTVKERLLEFIKYKGIPVRKFESIVGLSNGYVGNMRVSIQPDKISSIALKFPELDTGWLLTGEGSMLKEDKKDLPVESQAAIDNISKALEIIQSQQAAITKLSDAALIQARNIEKLLEGNHLPGTNHDRRAG</sequence>
<proteinExistence type="predicted"/>
<protein>
    <recommendedName>
        <fullName evidence="2">HTH cro/C1-type domain-containing protein</fullName>
    </recommendedName>
</protein>
<dbReference type="EMBL" id="VSSQ01000316">
    <property type="protein sequence ID" value="MPL90957.1"/>
    <property type="molecule type" value="Genomic_DNA"/>
</dbReference>
<gene>
    <name evidence="1" type="ORF">SDC9_37016</name>
</gene>